<keyword evidence="1" id="KW-0808">Transferase</keyword>
<dbReference type="PANTHER" id="PTHR34383:SF3">
    <property type="entry name" value="POLYPHOSPHATE:AMP PHOSPHOTRANSFERASE"/>
    <property type="match status" value="1"/>
</dbReference>
<dbReference type="InterPro" id="IPR016898">
    <property type="entry name" value="Polyphosphate_phosphotransfera"/>
</dbReference>
<dbReference type="InterPro" id="IPR022488">
    <property type="entry name" value="PPK2-related"/>
</dbReference>
<dbReference type="AlphaFoldDB" id="A0A160TPG1"/>
<evidence type="ECO:0000256" key="1">
    <source>
        <dbReference type="ARBA" id="ARBA00022679"/>
    </source>
</evidence>
<evidence type="ECO:0000313" key="4">
    <source>
        <dbReference type="EMBL" id="CUS46843.1"/>
    </source>
</evidence>
<dbReference type="InterPro" id="IPR027417">
    <property type="entry name" value="P-loop_NTPase"/>
</dbReference>
<reference evidence="4" key="1">
    <citation type="submission" date="2015-10" db="EMBL/GenBank/DDBJ databases">
        <authorList>
            <person name="Gilbert D.G."/>
        </authorList>
    </citation>
    <scope>NUCLEOTIDE SEQUENCE</scope>
</reference>
<protein>
    <recommendedName>
        <fullName evidence="3">Polyphosphate kinase-2-related domain-containing protein</fullName>
    </recommendedName>
</protein>
<gene>
    <name evidence="4" type="ORF">MGWOODY_Smn2396</name>
</gene>
<keyword evidence="2" id="KW-0418">Kinase</keyword>
<dbReference type="SUPFAM" id="SSF52540">
    <property type="entry name" value="P-loop containing nucleoside triphosphate hydrolases"/>
    <property type="match status" value="1"/>
</dbReference>
<dbReference type="EMBL" id="CZQE01000400">
    <property type="protein sequence ID" value="CUS46843.1"/>
    <property type="molecule type" value="Genomic_DNA"/>
</dbReference>
<dbReference type="Pfam" id="PF03976">
    <property type="entry name" value="PPK2"/>
    <property type="match status" value="1"/>
</dbReference>
<proteinExistence type="predicted"/>
<name>A0A160TPG1_9ZZZZ</name>
<feature type="domain" description="Polyphosphate kinase-2-related" evidence="3">
    <location>
        <begin position="16"/>
        <end position="234"/>
    </location>
</feature>
<sequence>MTINLSDYEAGKKYDGDYDDDLAKLQERLAHIQVAHIVHKRRALILLEGWDAAGKGGIVQRLTSEWDPRNFQVWPIKAPTLDELGHHFLWRFWKKLPANGNIAVFDRSWYGRVLVERVEGFAKEAEWRRGYDEINEFEAQQGDSGTTIVKLFVHVTQEEQDERLKARLEHPWKRWKTGAEDYRNRDKRSDYLDAMAEMFRRTDTRWAPWHAIDGNNKKAARIAALTVIAKRLEASVPMDAPPLDPEVEKLARKALGMK</sequence>
<dbReference type="PIRSF" id="PIRSF028756">
    <property type="entry name" value="PPK2_prd"/>
    <property type="match status" value="1"/>
</dbReference>
<dbReference type="GO" id="GO:0008976">
    <property type="term" value="F:polyphosphate kinase activity"/>
    <property type="evidence" value="ECO:0007669"/>
    <property type="project" value="InterPro"/>
</dbReference>
<organism evidence="4">
    <name type="scientific">hydrothermal vent metagenome</name>
    <dbReference type="NCBI Taxonomy" id="652676"/>
    <lineage>
        <taxon>unclassified sequences</taxon>
        <taxon>metagenomes</taxon>
        <taxon>ecological metagenomes</taxon>
    </lineage>
</organism>
<evidence type="ECO:0000259" key="3">
    <source>
        <dbReference type="Pfam" id="PF03976"/>
    </source>
</evidence>
<evidence type="ECO:0000256" key="2">
    <source>
        <dbReference type="ARBA" id="ARBA00022777"/>
    </source>
</evidence>
<dbReference type="Gene3D" id="3.40.50.300">
    <property type="entry name" value="P-loop containing nucleotide triphosphate hydrolases"/>
    <property type="match status" value="1"/>
</dbReference>
<accession>A0A160TPG1</accession>
<dbReference type="PANTHER" id="PTHR34383">
    <property type="entry name" value="POLYPHOSPHATE:AMP PHOSPHOTRANSFERASE-RELATED"/>
    <property type="match status" value="1"/>
</dbReference>